<protein>
    <submittedName>
        <fullName evidence="3">Mobilization protein</fullName>
    </submittedName>
</protein>
<feature type="coiled-coil region" evidence="1">
    <location>
        <begin position="8"/>
        <end position="35"/>
    </location>
</feature>
<reference evidence="3" key="3">
    <citation type="submission" date="2021-06" db="EMBL/GenBank/DDBJ databases">
        <title>Genomic Description and Analysis of Intracellular Bacteria, Candidatus Berkiella cookevillensis and Candidatus Berkiella aquae.</title>
        <authorList>
            <person name="Kidane D.T."/>
            <person name="Mehari Y.T."/>
            <person name="Rice F.C."/>
            <person name="Arivett B.A."/>
            <person name="Farone A.L."/>
            <person name="Berk S.G."/>
            <person name="Farone M.B."/>
        </authorList>
    </citation>
    <scope>NUCLEOTIDE SEQUENCE</scope>
    <source>
        <strain evidence="3">HT99</strain>
    </source>
</reference>
<dbReference type="RefSeq" id="WP_075067767.1">
    <property type="nucleotide sequence ID" value="NZ_LKAJ02000003.1"/>
</dbReference>
<sequence length="96" mass="11078">MSQSTPELEALMKKRAQLDARIQNLKAKEASQQRKDDTRRKILVGSYILDKYQKSGAMEKIIQELDKFLSKPNDRALFGLTPHDEKALYQTQPETI</sequence>
<organism evidence="2">
    <name type="scientific">Candidatus Berkiella aquae</name>
    <dbReference type="NCBI Taxonomy" id="295108"/>
    <lineage>
        <taxon>Bacteria</taxon>
        <taxon>Pseudomonadati</taxon>
        <taxon>Pseudomonadota</taxon>
        <taxon>Gammaproteobacteria</taxon>
        <taxon>Candidatus Berkiellales</taxon>
        <taxon>Candidatus Berkiellaceae</taxon>
        <taxon>Candidatus Berkiella</taxon>
    </lineage>
</organism>
<keyword evidence="1" id="KW-0175">Coiled coil</keyword>
<reference evidence="3" key="2">
    <citation type="journal article" date="2016" name="Genome Announc.">
        <title>Draft Genome Sequences of Two Novel Amoeba-Resistant Intranuclear Bacteria, 'Candidatus Berkiella cookevillensis' and 'Candidatus Berkiella aquae'.</title>
        <authorList>
            <person name="Mehari Y.T."/>
            <person name="Arivett B.A."/>
            <person name="Farone A.L."/>
            <person name="Gunderson J.H."/>
            <person name="Farone M.B."/>
        </authorList>
    </citation>
    <scope>NUCLEOTIDE SEQUENCE</scope>
    <source>
        <strain evidence="3">HT99</strain>
    </source>
</reference>
<dbReference type="STRING" id="295108.HT99x_03187"/>
<dbReference type="AlphaFoldDB" id="A0A0Q9YN17"/>
<proteinExistence type="predicted"/>
<dbReference type="Proteomes" id="UP000051497">
    <property type="component" value="Unassembled WGS sequence"/>
</dbReference>
<gene>
    <name evidence="3" type="ORF">HT99x_015480</name>
    <name evidence="2" type="ORF">HT99x_03187</name>
</gene>
<reference evidence="2" key="1">
    <citation type="submission" date="2015-09" db="EMBL/GenBank/DDBJ databases">
        <title>Draft Genome Sequences of Two Novel Amoeba-resistant Intranuclear Bacteria, Candidatus Berkiella cookevillensis and Candidatus Berkiella aquae.</title>
        <authorList>
            <person name="Mehari Y.T."/>
            <person name="Arivett B.A."/>
            <person name="Farone A.L."/>
            <person name="Gunderson J.H."/>
            <person name="Farone M.B."/>
        </authorList>
    </citation>
    <scope>NUCLEOTIDE SEQUENCE [LARGE SCALE GENOMIC DNA]</scope>
    <source>
        <strain evidence="2">HT99</strain>
    </source>
</reference>
<evidence type="ECO:0000313" key="4">
    <source>
        <dbReference type="Proteomes" id="UP000051497"/>
    </source>
</evidence>
<accession>A0A0Q9YN17</accession>
<evidence type="ECO:0000256" key="1">
    <source>
        <dbReference type="SAM" id="Coils"/>
    </source>
</evidence>
<keyword evidence="4" id="KW-1185">Reference proteome</keyword>
<dbReference type="EMBL" id="LKAJ02000003">
    <property type="protein sequence ID" value="MCS5712840.1"/>
    <property type="molecule type" value="Genomic_DNA"/>
</dbReference>
<name>A0A0Q9YN17_9GAMM</name>
<evidence type="ECO:0000313" key="2">
    <source>
        <dbReference type="EMBL" id="KRG17432.1"/>
    </source>
</evidence>
<dbReference type="PATRIC" id="fig|1590043.3.peg.3245"/>
<dbReference type="EMBL" id="LKAJ01000029">
    <property type="protein sequence ID" value="KRG17432.1"/>
    <property type="molecule type" value="Genomic_DNA"/>
</dbReference>
<dbReference type="OrthoDB" id="6707589at2"/>
<evidence type="ECO:0000313" key="3">
    <source>
        <dbReference type="EMBL" id="MCS5712840.1"/>
    </source>
</evidence>
<comment type="caution">
    <text evidence="2">The sequence shown here is derived from an EMBL/GenBank/DDBJ whole genome shotgun (WGS) entry which is preliminary data.</text>
</comment>